<dbReference type="EMBL" id="JAAGPU010000005">
    <property type="protein sequence ID" value="NEU04176.1"/>
    <property type="molecule type" value="Genomic_DNA"/>
</dbReference>
<dbReference type="Proteomes" id="UP000481872">
    <property type="component" value="Unassembled WGS sequence"/>
</dbReference>
<keyword evidence="1" id="KW-0472">Membrane</keyword>
<feature type="transmembrane region" description="Helical" evidence="1">
    <location>
        <begin position="14"/>
        <end position="47"/>
    </location>
</feature>
<protein>
    <submittedName>
        <fullName evidence="2">Uncharacterized protein</fullName>
    </submittedName>
</protein>
<keyword evidence="1" id="KW-1133">Transmembrane helix</keyword>
<keyword evidence="1" id="KW-0812">Transmembrane</keyword>
<evidence type="ECO:0000256" key="1">
    <source>
        <dbReference type="SAM" id="Phobius"/>
    </source>
</evidence>
<feature type="transmembrane region" description="Helical" evidence="1">
    <location>
        <begin position="116"/>
        <end position="134"/>
    </location>
</feature>
<evidence type="ECO:0000313" key="3">
    <source>
        <dbReference type="Proteomes" id="UP000481872"/>
    </source>
</evidence>
<proteinExistence type="predicted"/>
<comment type="caution">
    <text evidence="2">The sequence shown here is derived from an EMBL/GenBank/DDBJ whole genome shotgun (WGS) entry which is preliminary data.</text>
</comment>
<name>A0A6M0H020_9CLOT</name>
<organism evidence="2 3">
    <name type="scientific">Clostridium senegalense</name>
    <dbReference type="NCBI Taxonomy" id="1465809"/>
    <lineage>
        <taxon>Bacteria</taxon>
        <taxon>Bacillati</taxon>
        <taxon>Bacillota</taxon>
        <taxon>Clostridia</taxon>
        <taxon>Eubacteriales</taxon>
        <taxon>Clostridiaceae</taxon>
        <taxon>Clostridium</taxon>
    </lineage>
</organism>
<accession>A0A6M0H020</accession>
<sequence>MLFSEIFQKYLSMYILAITALLVGKLVGFKLIFFALALLLLFLCIVLRRDLNFHEKFIELVNVKEFNRYMLSGQKKQKNIRVSNVLIIFLWSITFLINAVTIPWKAGFKTVLCNFIFVVLVVMVFLSFIGIFVYKDEV</sequence>
<reference evidence="2 3" key="1">
    <citation type="submission" date="2020-02" db="EMBL/GenBank/DDBJ databases">
        <title>Genome assembly of a novel Clostridium senegalense strain.</title>
        <authorList>
            <person name="Gupta T.B."/>
            <person name="Jauregui R."/>
            <person name="Maclean P."/>
            <person name="Nawarathana A."/>
            <person name="Brightwell G."/>
        </authorList>
    </citation>
    <scope>NUCLEOTIDE SEQUENCE [LARGE SCALE GENOMIC DNA]</scope>
    <source>
        <strain evidence="2 3">AGRFS4</strain>
    </source>
</reference>
<dbReference type="AlphaFoldDB" id="A0A6M0H020"/>
<evidence type="ECO:0000313" key="2">
    <source>
        <dbReference type="EMBL" id="NEU04176.1"/>
    </source>
</evidence>
<gene>
    <name evidence="2" type="ORF">G3M99_04740</name>
</gene>
<dbReference type="RefSeq" id="WP_199869381.1">
    <property type="nucleotide sequence ID" value="NZ_JAAGPU010000005.1"/>
</dbReference>
<feature type="transmembrane region" description="Helical" evidence="1">
    <location>
        <begin position="85"/>
        <end position="104"/>
    </location>
</feature>
<keyword evidence="3" id="KW-1185">Reference proteome</keyword>